<dbReference type="AlphaFoldDB" id="A0A8S1HPK1"/>
<accession>A0A8S1HPK1</accession>
<comment type="caution">
    <text evidence="2">The sequence shown here is derived from an EMBL/GenBank/DDBJ whole genome shotgun (WGS) entry which is preliminary data.</text>
</comment>
<reference evidence="2" key="1">
    <citation type="submission" date="2020-10" db="EMBL/GenBank/DDBJ databases">
        <authorList>
            <person name="Kikuchi T."/>
        </authorList>
    </citation>
    <scope>NUCLEOTIDE SEQUENCE</scope>
    <source>
        <strain evidence="2">NKZ352</strain>
    </source>
</reference>
<gene>
    <name evidence="2" type="ORF">CAUJ_LOCUS12781</name>
</gene>
<proteinExistence type="predicted"/>
<organism evidence="2 3">
    <name type="scientific">Caenorhabditis auriculariae</name>
    <dbReference type="NCBI Taxonomy" id="2777116"/>
    <lineage>
        <taxon>Eukaryota</taxon>
        <taxon>Metazoa</taxon>
        <taxon>Ecdysozoa</taxon>
        <taxon>Nematoda</taxon>
        <taxon>Chromadorea</taxon>
        <taxon>Rhabditida</taxon>
        <taxon>Rhabditina</taxon>
        <taxon>Rhabditomorpha</taxon>
        <taxon>Rhabditoidea</taxon>
        <taxon>Rhabditidae</taxon>
        <taxon>Peloderinae</taxon>
        <taxon>Caenorhabditis</taxon>
    </lineage>
</organism>
<name>A0A8S1HPK1_9PELO</name>
<protein>
    <submittedName>
        <fullName evidence="2">Uncharacterized protein</fullName>
    </submittedName>
</protein>
<dbReference type="EMBL" id="CAJGYM010000081">
    <property type="protein sequence ID" value="CAD6196870.1"/>
    <property type="molecule type" value="Genomic_DNA"/>
</dbReference>
<evidence type="ECO:0000256" key="1">
    <source>
        <dbReference type="SAM" id="MobiDB-lite"/>
    </source>
</evidence>
<sequence length="95" mass="10526">MRTHTLRVPPFAPPPSPFKSGNIDYKSVMQWLSAKPMKKRGAVVSASACGAYGKGSNESFAIRIRSRQNKMATTFQKSGPRDRAGQTLKKKKKPF</sequence>
<evidence type="ECO:0000313" key="2">
    <source>
        <dbReference type="EMBL" id="CAD6196870.1"/>
    </source>
</evidence>
<dbReference type="Proteomes" id="UP000835052">
    <property type="component" value="Unassembled WGS sequence"/>
</dbReference>
<feature type="region of interest" description="Disordered" evidence="1">
    <location>
        <begin position="70"/>
        <end position="95"/>
    </location>
</feature>
<keyword evidence="3" id="KW-1185">Reference proteome</keyword>
<evidence type="ECO:0000313" key="3">
    <source>
        <dbReference type="Proteomes" id="UP000835052"/>
    </source>
</evidence>